<evidence type="ECO:0000313" key="1">
    <source>
        <dbReference type="EMBL" id="KAJ1198590.1"/>
    </source>
</evidence>
<accession>A0AAV7VAH8</accession>
<evidence type="ECO:0000313" key="2">
    <source>
        <dbReference type="Proteomes" id="UP001066276"/>
    </source>
</evidence>
<name>A0AAV7VAH8_PLEWA</name>
<dbReference type="Proteomes" id="UP001066276">
    <property type="component" value="Chromosome 2_1"/>
</dbReference>
<protein>
    <submittedName>
        <fullName evidence="1">Uncharacterized protein</fullName>
    </submittedName>
</protein>
<keyword evidence="2" id="KW-1185">Reference proteome</keyword>
<proteinExistence type="predicted"/>
<organism evidence="1 2">
    <name type="scientific">Pleurodeles waltl</name>
    <name type="common">Iberian ribbed newt</name>
    <dbReference type="NCBI Taxonomy" id="8319"/>
    <lineage>
        <taxon>Eukaryota</taxon>
        <taxon>Metazoa</taxon>
        <taxon>Chordata</taxon>
        <taxon>Craniata</taxon>
        <taxon>Vertebrata</taxon>
        <taxon>Euteleostomi</taxon>
        <taxon>Amphibia</taxon>
        <taxon>Batrachia</taxon>
        <taxon>Caudata</taxon>
        <taxon>Salamandroidea</taxon>
        <taxon>Salamandridae</taxon>
        <taxon>Pleurodelinae</taxon>
        <taxon>Pleurodeles</taxon>
    </lineage>
</organism>
<comment type="caution">
    <text evidence="1">The sequence shown here is derived from an EMBL/GenBank/DDBJ whole genome shotgun (WGS) entry which is preliminary data.</text>
</comment>
<reference evidence="1" key="1">
    <citation type="journal article" date="2022" name="bioRxiv">
        <title>Sequencing and chromosome-scale assembly of the giantPleurodeles waltlgenome.</title>
        <authorList>
            <person name="Brown T."/>
            <person name="Elewa A."/>
            <person name="Iarovenko S."/>
            <person name="Subramanian E."/>
            <person name="Araus A.J."/>
            <person name="Petzold A."/>
            <person name="Susuki M."/>
            <person name="Suzuki K.-i.T."/>
            <person name="Hayashi T."/>
            <person name="Toyoda A."/>
            <person name="Oliveira C."/>
            <person name="Osipova E."/>
            <person name="Leigh N.D."/>
            <person name="Simon A."/>
            <person name="Yun M.H."/>
        </authorList>
    </citation>
    <scope>NUCLEOTIDE SEQUENCE</scope>
    <source>
        <strain evidence="1">20211129_DDA</strain>
        <tissue evidence="1">Liver</tissue>
    </source>
</reference>
<gene>
    <name evidence="1" type="ORF">NDU88_002429</name>
</gene>
<sequence>MIMLSNVHMKKYTLASQLKRSVFASASKGADYATRLLFFSENHLVTLSSSTSDAVLCYDTAGSRYWGLQPPSDFPTLLLKPSLHSPTIQTKQNEPMFRISCTEFPQPIGHWPYVALIVHAV</sequence>
<dbReference type="EMBL" id="JANPWB010000003">
    <property type="protein sequence ID" value="KAJ1198590.1"/>
    <property type="molecule type" value="Genomic_DNA"/>
</dbReference>
<dbReference type="AlphaFoldDB" id="A0AAV7VAH8"/>